<name>A0A6V8SGU1_9CLOT</name>
<feature type="domain" description="PAS" evidence="2">
    <location>
        <begin position="303"/>
        <end position="361"/>
    </location>
</feature>
<evidence type="ECO:0000256" key="1">
    <source>
        <dbReference type="SAM" id="Phobius"/>
    </source>
</evidence>
<feature type="transmembrane region" description="Helical" evidence="1">
    <location>
        <begin position="53"/>
        <end position="70"/>
    </location>
</feature>
<accession>A0A6V8SGU1</accession>
<proteinExistence type="predicted"/>
<feature type="transmembrane region" description="Helical" evidence="1">
    <location>
        <begin position="14"/>
        <end position="33"/>
    </location>
</feature>
<reference evidence="3 4" key="1">
    <citation type="submission" date="2020-07" db="EMBL/GenBank/DDBJ databases">
        <title>A new beta-1,3-glucan-decomposing anaerobic bacterium isolated from anoxic soil subjected to biological soil disinfestation.</title>
        <authorList>
            <person name="Ueki A."/>
            <person name="Tonouchi A."/>
        </authorList>
    </citation>
    <scope>NUCLEOTIDE SEQUENCE [LARGE SCALE GENOMIC DNA]</scope>
    <source>
        <strain evidence="3 4">TW1</strain>
    </source>
</reference>
<dbReference type="Gene3D" id="3.30.450.20">
    <property type="entry name" value="PAS domain"/>
    <property type="match status" value="1"/>
</dbReference>
<dbReference type="Proteomes" id="UP000580568">
    <property type="component" value="Unassembled WGS sequence"/>
</dbReference>
<dbReference type="Pfam" id="PF00989">
    <property type="entry name" value="PAS"/>
    <property type="match status" value="1"/>
</dbReference>
<keyword evidence="4" id="KW-1185">Reference proteome</keyword>
<gene>
    <name evidence="3" type="ORF">bsdtw1_00408</name>
</gene>
<dbReference type="RefSeq" id="WP_183275926.1">
    <property type="nucleotide sequence ID" value="NZ_BLZR01000001.1"/>
</dbReference>
<evidence type="ECO:0000313" key="3">
    <source>
        <dbReference type="EMBL" id="GFP74358.1"/>
    </source>
</evidence>
<evidence type="ECO:0000313" key="4">
    <source>
        <dbReference type="Proteomes" id="UP000580568"/>
    </source>
</evidence>
<protein>
    <recommendedName>
        <fullName evidence="2">PAS domain-containing protein</fullName>
    </recommendedName>
</protein>
<dbReference type="EMBL" id="BLZR01000001">
    <property type="protein sequence ID" value="GFP74358.1"/>
    <property type="molecule type" value="Genomic_DNA"/>
</dbReference>
<feature type="transmembrane region" description="Helical" evidence="1">
    <location>
        <begin position="114"/>
        <end position="137"/>
    </location>
</feature>
<feature type="transmembrane region" description="Helical" evidence="1">
    <location>
        <begin position="183"/>
        <end position="202"/>
    </location>
</feature>
<dbReference type="InterPro" id="IPR035965">
    <property type="entry name" value="PAS-like_dom_sf"/>
</dbReference>
<organism evidence="3 4">
    <name type="scientific">Clostridium fungisolvens</name>
    <dbReference type="NCBI Taxonomy" id="1604897"/>
    <lineage>
        <taxon>Bacteria</taxon>
        <taxon>Bacillati</taxon>
        <taxon>Bacillota</taxon>
        <taxon>Clostridia</taxon>
        <taxon>Eubacteriales</taxon>
        <taxon>Clostridiaceae</taxon>
        <taxon>Clostridium</taxon>
    </lineage>
</organism>
<dbReference type="InterPro" id="IPR000014">
    <property type="entry name" value="PAS"/>
</dbReference>
<feature type="transmembrane region" description="Helical" evidence="1">
    <location>
        <begin position="77"/>
        <end position="94"/>
    </location>
</feature>
<dbReference type="CDD" id="cd00130">
    <property type="entry name" value="PAS"/>
    <property type="match status" value="1"/>
</dbReference>
<dbReference type="PROSITE" id="PS50112">
    <property type="entry name" value="PAS"/>
    <property type="match status" value="1"/>
</dbReference>
<keyword evidence="1" id="KW-0472">Membrane</keyword>
<dbReference type="AlphaFoldDB" id="A0A6V8SGU1"/>
<feature type="transmembrane region" description="Helical" evidence="1">
    <location>
        <begin position="149"/>
        <end position="171"/>
    </location>
</feature>
<keyword evidence="1" id="KW-1133">Transmembrane helix</keyword>
<dbReference type="GO" id="GO:0006355">
    <property type="term" value="P:regulation of DNA-templated transcription"/>
    <property type="evidence" value="ECO:0007669"/>
    <property type="project" value="InterPro"/>
</dbReference>
<sequence>MNYFLQIHKKLSKYVKINTMIIFLLIILFAISLKVLERYQVYNFHEIINRLKFVIMMISLFFLYMCFKYLSYEDRAIPIAICFSYMYFCFEFIFRQVFTNLNISGSNANLITGIVNYPFTIGLTLRPIIILLALKYSETRIFHLRKKNILILLIGLLLGIFTTLADIYIILPQCLNLSEQRIVTTYIDTLLVNSFVVIISIIYNVNNKNDFSNLLVYSTLMPIFVKYYAFYSGGQNSVFIVAAEVVMSTLLITGLVYFKISWNKLINKETNLVRDGYVSNAIIKENCIDKKIENRVKGYSKNIESFIQSYMDIEDNLQEILFLVDVSGRINYASKKFYSLSGFEEERVVGASFFTITHPEEILKARILINLEKSHTTPIVHRIRKNNGNYILAESIADYIFEEGNITGKIIVARDISYKNI</sequence>
<dbReference type="SMART" id="SM00091">
    <property type="entry name" value="PAS"/>
    <property type="match status" value="1"/>
</dbReference>
<dbReference type="SUPFAM" id="SSF55785">
    <property type="entry name" value="PYP-like sensor domain (PAS domain)"/>
    <property type="match status" value="1"/>
</dbReference>
<feature type="transmembrane region" description="Helical" evidence="1">
    <location>
        <begin position="237"/>
        <end position="258"/>
    </location>
</feature>
<feature type="transmembrane region" description="Helical" evidence="1">
    <location>
        <begin position="214"/>
        <end position="231"/>
    </location>
</feature>
<evidence type="ECO:0000259" key="2">
    <source>
        <dbReference type="PROSITE" id="PS50112"/>
    </source>
</evidence>
<keyword evidence="1" id="KW-0812">Transmembrane</keyword>
<dbReference type="InterPro" id="IPR013767">
    <property type="entry name" value="PAS_fold"/>
</dbReference>
<comment type="caution">
    <text evidence="3">The sequence shown here is derived from an EMBL/GenBank/DDBJ whole genome shotgun (WGS) entry which is preliminary data.</text>
</comment>
<dbReference type="NCBIfam" id="TIGR00229">
    <property type="entry name" value="sensory_box"/>
    <property type="match status" value="1"/>
</dbReference>